<evidence type="ECO:0000256" key="1">
    <source>
        <dbReference type="ARBA" id="ARBA00001255"/>
    </source>
</evidence>
<reference evidence="10" key="2">
    <citation type="submission" date="2021-04" db="EMBL/GenBank/DDBJ databases">
        <authorList>
            <person name="Podell S."/>
        </authorList>
    </citation>
    <scope>NUCLEOTIDE SEQUENCE</scope>
    <source>
        <strain evidence="10">Hildebrandi</strain>
    </source>
</reference>
<dbReference type="InterPro" id="IPR041233">
    <property type="entry name" value="Melibiase_C"/>
</dbReference>
<dbReference type="Pfam" id="PF16499">
    <property type="entry name" value="Melibiase_2"/>
    <property type="match status" value="1"/>
</dbReference>
<keyword evidence="8" id="KW-1133">Transmembrane helix</keyword>
<dbReference type="CDD" id="cd14792">
    <property type="entry name" value="GH27"/>
    <property type="match status" value="1"/>
</dbReference>
<evidence type="ECO:0000256" key="2">
    <source>
        <dbReference type="ARBA" id="ARBA00009743"/>
    </source>
</evidence>
<evidence type="ECO:0000259" key="9">
    <source>
        <dbReference type="Pfam" id="PF17801"/>
    </source>
</evidence>
<organism evidence="10 11">
    <name type="scientific">Nitzschia inconspicua</name>
    <dbReference type="NCBI Taxonomy" id="303405"/>
    <lineage>
        <taxon>Eukaryota</taxon>
        <taxon>Sar</taxon>
        <taxon>Stramenopiles</taxon>
        <taxon>Ochrophyta</taxon>
        <taxon>Bacillariophyta</taxon>
        <taxon>Bacillariophyceae</taxon>
        <taxon>Bacillariophycidae</taxon>
        <taxon>Bacillariales</taxon>
        <taxon>Bacillariaceae</taxon>
        <taxon>Nitzschia</taxon>
    </lineage>
</organism>
<dbReference type="PROSITE" id="PS00512">
    <property type="entry name" value="ALPHA_GALACTOSIDASE"/>
    <property type="match status" value="1"/>
</dbReference>
<accession>A0A9K3Q663</accession>
<dbReference type="EC" id="3.2.1.22" evidence="3"/>
<comment type="similarity">
    <text evidence="2">Belongs to the glycosyl hydrolase 27 family.</text>
</comment>
<dbReference type="GO" id="GO:0005995">
    <property type="term" value="P:melibiose catabolic process"/>
    <property type="evidence" value="ECO:0007669"/>
    <property type="project" value="UniProtKB-ARBA"/>
</dbReference>
<evidence type="ECO:0000256" key="5">
    <source>
        <dbReference type="ARBA" id="ARBA00022801"/>
    </source>
</evidence>
<keyword evidence="4" id="KW-0732">Signal</keyword>
<name>A0A9K3Q663_9STRA</name>
<comment type="catalytic activity">
    <reaction evidence="1">
        <text>Hydrolysis of terminal, non-reducing alpha-D-galactose residues in alpha-D-galactosides, including galactose oligosaccharides, galactomannans and galactolipids.</text>
        <dbReference type="EC" id="3.2.1.22"/>
    </reaction>
</comment>
<dbReference type="FunFam" id="3.20.20.70:FF:000202">
    <property type="entry name" value="Alpha-galactosidase"/>
    <property type="match status" value="1"/>
</dbReference>
<dbReference type="EMBL" id="JAGRRH010000003">
    <property type="protein sequence ID" value="KAG7371950.1"/>
    <property type="molecule type" value="Genomic_DNA"/>
</dbReference>
<dbReference type="InterPro" id="IPR002241">
    <property type="entry name" value="Glyco_hydro_27"/>
</dbReference>
<dbReference type="Proteomes" id="UP000693970">
    <property type="component" value="Unassembled WGS sequence"/>
</dbReference>
<keyword evidence="7" id="KW-0326">Glycosidase</keyword>
<gene>
    <name evidence="10" type="ORF">IV203_018092</name>
</gene>
<keyword evidence="5" id="KW-0378">Hydrolase</keyword>
<reference evidence="10" key="1">
    <citation type="journal article" date="2021" name="Sci. Rep.">
        <title>Diploid genomic architecture of Nitzschia inconspicua, an elite biomass production diatom.</title>
        <authorList>
            <person name="Oliver A."/>
            <person name="Podell S."/>
            <person name="Pinowska A."/>
            <person name="Traller J.C."/>
            <person name="Smith S.R."/>
            <person name="McClure R."/>
            <person name="Beliaev A."/>
            <person name="Bohutskyi P."/>
            <person name="Hill E.A."/>
            <person name="Rabines A."/>
            <person name="Zheng H."/>
            <person name="Allen L.Z."/>
            <person name="Kuo A."/>
            <person name="Grigoriev I.V."/>
            <person name="Allen A.E."/>
            <person name="Hazlebeck D."/>
            <person name="Allen E.E."/>
        </authorList>
    </citation>
    <scope>NUCLEOTIDE SEQUENCE</scope>
    <source>
        <strain evidence="10">Hildebrandi</strain>
    </source>
</reference>
<evidence type="ECO:0000256" key="4">
    <source>
        <dbReference type="ARBA" id="ARBA00022729"/>
    </source>
</evidence>
<dbReference type="FunFam" id="2.60.40.1180:FF:000008">
    <property type="entry name" value="Alpha-galactosidase"/>
    <property type="match status" value="1"/>
</dbReference>
<dbReference type="Pfam" id="PF17801">
    <property type="entry name" value="Melibiase_C"/>
    <property type="match status" value="1"/>
</dbReference>
<evidence type="ECO:0000256" key="3">
    <source>
        <dbReference type="ARBA" id="ARBA00012755"/>
    </source>
</evidence>
<protein>
    <recommendedName>
        <fullName evidence="3">alpha-galactosidase</fullName>
        <ecNumber evidence="3">3.2.1.22</ecNumber>
    </recommendedName>
</protein>
<dbReference type="PANTHER" id="PTHR11452:SF75">
    <property type="entry name" value="ALPHA-GALACTOSIDASE MEL1"/>
    <property type="match status" value="1"/>
</dbReference>
<keyword evidence="8" id="KW-0812">Transmembrane</keyword>
<feature type="domain" description="Alpha galactosidase C-terminal" evidence="9">
    <location>
        <begin position="319"/>
        <end position="394"/>
    </location>
</feature>
<dbReference type="InterPro" id="IPR000111">
    <property type="entry name" value="Glyco_hydro_27/36_CS"/>
</dbReference>
<evidence type="ECO:0000313" key="11">
    <source>
        <dbReference type="Proteomes" id="UP000693970"/>
    </source>
</evidence>
<feature type="transmembrane region" description="Helical" evidence="8">
    <location>
        <begin position="12"/>
        <end position="30"/>
    </location>
</feature>
<proteinExistence type="inferred from homology"/>
<evidence type="ECO:0000313" key="10">
    <source>
        <dbReference type="EMBL" id="KAG7371950.1"/>
    </source>
</evidence>
<dbReference type="GO" id="GO:0004557">
    <property type="term" value="F:alpha-galactosidase activity"/>
    <property type="evidence" value="ECO:0007669"/>
    <property type="project" value="UniProtKB-EC"/>
</dbReference>
<keyword evidence="11" id="KW-1185">Reference proteome</keyword>
<dbReference type="AlphaFoldDB" id="A0A9K3Q663"/>
<dbReference type="OrthoDB" id="5795902at2759"/>
<sequence length="410" mass="45823">MTDRPSNFSGAVSMALLKVLALIAVVLNILDTTVALENGLGLTPPMGFNTWNKFACDIHEDLVKDMAHAMIDSGLHKLGYQYINLDDCWQITRNETGYIVEDPNAFPSGMASLIAHVHDLGLKFGLYSDAGLRTCAIRPGSLGYETKDAVLYAEWEVDFLKYDNCWNLGKDLKTRYQTMSDALNATGRPIFFSLCEWGEQDPATWARPIGNMWRTFQDIRNDWNWILSCLDYNDKWHQYAGPGGWNDPDILEVGNGVLSIAESRSHFTLWALVKAPLLLGNDLRNMTSDIFEIISNKEVIALNQDPLGIQGNKRLSMNGTEVWAGDLSNNEYAIVLFNRSDKEADIVAKFDDIGIAANSPFFVRDIWMHKDLGIAHSGMVSAKVASHDVAAFRLKPVFPPTLRGKYHNIA</sequence>
<keyword evidence="6" id="KW-1015">Disulfide bond</keyword>
<evidence type="ECO:0000256" key="6">
    <source>
        <dbReference type="ARBA" id="ARBA00023157"/>
    </source>
</evidence>
<evidence type="ECO:0000256" key="7">
    <source>
        <dbReference type="ARBA" id="ARBA00023295"/>
    </source>
</evidence>
<dbReference type="PANTHER" id="PTHR11452">
    <property type="entry name" value="ALPHA-GALACTOSIDASE/ALPHA-N-ACETYLGALACTOSAMINIDASE"/>
    <property type="match status" value="1"/>
</dbReference>
<comment type="caution">
    <text evidence="10">The sequence shown here is derived from an EMBL/GenBank/DDBJ whole genome shotgun (WGS) entry which is preliminary data.</text>
</comment>
<evidence type="ECO:0000256" key="8">
    <source>
        <dbReference type="SAM" id="Phobius"/>
    </source>
</evidence>
<keyword evidence="8" id="KW-0472">Membrane</keyword>